<dbReference type="AlphaFoldDB" id="A0AAD6WVR8"/>
<comment type="caution">
    <text evidence="1">The sequence shown here is derived from an EMBL/GenBank/DDBJ whole genome shotgun (WGS) entry which is preliminary data.</text>
</comment>
<sequence length="249" mass="27083">MRGHLVRVSIPSFPLPPSPFPLASSFPLPSSPPPPLRVAVDIQLDDAPRRRGVLAFPRRALLRQSSTVHGVSFETSSPARLCMHAARSRAGFLLPPTCTISSLRPSLSPMYPFPPPPLVIAPFCEQLGDVPIPTSRTPTLNVSAIPRPDAEAHRGATAARFEAINPETMIFFLPPKVQICQWRRPTPSLCGENARRGDGLTRAHAFYVVCACSVFFLTEAPDHSKFSWIATRNLPTSASLDASLHRGLG</sequence>
<evidence type="ECO:0000313" key="2">
    <source>
        <dbReference type="Proteomes" id="UP001218188"/>
    </source>
</evidence>
<gene>
    <name evidence="1" type="ORF">C8F04DRAFT_1398570</name>
</gene>
<reference evidence="1" key="1">
    <citation type="submission" date="2023-03" db="EMBL/GenBank/DDBJ databases">
        <title>Massive genome expansion in bonnet fungi (Mycena s.s.) driven by repeated elements and novel gene families across ecological guilds.</title>
        <authorList>
            <consortium name="Lawrence Berkeley National Laboratory"/>
            <person name="Harder C.B."/>
            <person name="Miyauchi S."/>
            <person name="Viragh M."/>
            <person name="Kuo A."/>
            <person name="Thoen E."/>
            <person name="Andreopoulos B."/>
            <person name="Lu D."/>
            <person name="Skrede I."/>
            <person name="Drula E."/>
            <person name="Henrissat B."/>
            <person name="Morin E."/>
            <person name="Kohler A."/>
            <person name="Barry K."/>
            <person name="LaButti K."/>
            <person name="Morin E."/>
            <person name="Salamov A."/>
            <person name="Lipzen A."/>
            <person name="Mereny Z."/>
            <person name="Hegedus B."/>
            <person name="Baldrian P."/>
            <person name="Stursova M."/>
            <person name="Weitz H."/>
            <person name="Taylor A."/>
            <person name="Grigoriev I.V."/>
            <person name="Nagy L.G."/>
            <person name="Martin F."/>
            <person name="Kauserud H."/>
        </authorList>
    </citation>
    <scope>NUCLEOTIDE SEQUENCE</scope>
    <source>
        <strain evidence="1">CBHHK200</strain>
    </source>
</reference>
<name>A0AAD6WVR8_9AGAR</name>
<keyword evidence="2" id="KW-1185">Reference proteome</keyword>
<evidence type="ECO:0000313" key="1">
    <source>
        <dbReference type="EMBL" id="KAJ7029198.1"/>
    </source>
</evidence>
<dbReference type="Proteomes" id="UP001218188">
    <property type="component" value="Unassembled WGS sequence"/>
</dbReference>
<accession>A0AAD6WVR8</accession>
<protein>
    <submittedName>
        <fullName evidence="1">Uncharacterized protein</fullName>
    </submittedName>
</protein>
<organism evidence="1 2">
    <name type="scientific">Mycena alexandri</name>
    <dbReference type="NCBI Taxonomy" id="1745969"/>
    <lineage>
        <taxon>Eukaryota</taxon>
        <taxon>Fungi</taxon>
        <taxon>Dikarya</taxon>
        <taxon>Basidiomycota</taxon>
        <taxon>Agaricomycotina</taxon>
        <taxon>Agaricomycetes</taxon>
        <taxon>Agaricomycetidae</taxon>
        <taxon>Agaricales</taxon>
        <taxon>Marasmiineae</taxon>
        <taxon>Mycenaceae</taxon>
        <taxon>Mycena</taxon>
    </lineage>
</organism>
<dbReference type="EMBL" id="JARJCM010000104">
    <property type="protein sequence ID" value="KAJ7029198.1"/>
    <property type="molecule type" value="Genomic_DNA"/>
</dbReference>
<proteinExistence type="predicted"/>